<gene>
    <name evidence="1" type="ORF">S01H4_27970</name>
</gene>
<dbReference type="AlphaFoldDB" id="X1BAJ8"/>
<comment type="caution">
    <text evidence="1">The sequence shown here is derived from an EMBL/GenBank/DDBJ whole genome shotgun (WGS) entry which is preliminary data.</text>
</comment>
<proteinExistence type="predicted"/>
<feature type="non-terminal residue" evidence="1">
    <location>
        <position position="57"/>
    </location>
</feature>
<evidence type="ECO:0000313" key="1">
    <source>
        <dbReference type="EMBL" id="GAG81153.1"/>
    </source>
</evidence>
<reference evidence="1" key="1">
    <citation type="journal article" date="2014" name="Front. Microbiol.">
        <title>High frequency of phylogenetically diverse reductive dehalogenase-homologous genes in deep subseafloor sedimentary metagenomes.</title>
        <authorList>
            <person name="Kawai M."/>
            <person name="Futagami T."/>
            <person name="Toyoda A."/>
            <person name="Takaki Y."/>
            <person name="Nishi S."/>
            <person name="Hori S."/>
            <person name="Arai W."/>
            <person name="Tsubouchi T."/>
            <person name="Morono Y."/>
            <person name="Uchiyama I."/>
            <person name="Ito T."/>
            <person name="Fujiyama A."/>
            <person name="Inagaki F."/>
            <person name="Takami H."/>
        </authorList>
    </citation>
    <scope>NUCLEOTIDE SEQUENCE</scope>
    <source>
        <strain evidence="1">Expedition CK06-06</strain>
    </source>
</reference>
<sequence>MGYDLVGQRVRLIFEDLGQSNSKIGVIISENNNFVEIKTDNKTEYIPIVKIIRMEIL</sequence>
<accession>X1BAJ8</accession>
<protein>
    <submittedName>
        <fullName evidence="1">Uncharacterized protein</fullName>
    </submittedName>
</protein>
<dbReference type="EMBL" id="BART01013790">
    <property type="protein sequence ID" value="GAG81153.1"/>
    <property type="molecule type" value="Genomic_DNA"/>
</dbReference>
<organism evidence="1">
    <name type="scientific">marine sediment metagenome</name>
    <dbReference type="NCBI Taxonomy" id="412755"/>
    <lineage>
        <taxon>unclassified sequences</taxon>
        <taxon>metagenomes</taxon>
        <taxon>ecological metagenomes</taxon>
    </lineage>
</organism>
<name>X1BAJ8_9ZZZZ</name>